<organism evidence="3 4">
    <name type="scientific">Mycobacterium riyadhense</name>
    <dbReference type="NCBI Taxonomy" id="486698"/>
    <lineage>
        <taxon>Bacteria</taxon>
        <taxon>Bacillati</taxon>
        <taxon>Actinomycetota</taxon>
        <taxon>Actinomycetes</taxon>
        <taxon>Mycobacteriales</taxon>
        <taxon>Mycobacteriaceae</taxon>
        <taxon>Mycobacterium</taxon>
    </lineage>
</organism>
<dbReference type="STRING" id="486698.AWC22_27805"/>
<sequence>MSTVNGLPAHVLLNHVVVVLGPLAAILAILCAVWPAARGRLIWLVLVLSAITLIVTPLTTSSGVWLAGKIGNSPAIDSHAKLGDTLVYIIATLVAAITVLAVVHLRQARGRTVKSAAHVVVAVVVIAAAAATLVQTYRVGESGARAAWGSIATSQ</sequence>
<accession>A0A1X2BUN7</accession>
<dbReference type="Proteomes" id="UP000193087">
    <property type="component" value="Unassembled WGS sequence"/>
</dbReference>
<proteinExistence type="predicted"/>
<dbReference type="InterPro" id="IPR019251">
    <property type="entry name" value="DUF2231_TM"/>
</dbReference>
<protein>
    <recommendedName>
        <fullName evidence="2">DUF2231 domain-containing protein</fullName>
    </recommendedName>
</protein>
<dbReference type="Pfam" id="PF09990">
    <property type="entry name" value="DUF2231"/>
    <property type="match status" value="1"/>
</dbReference>
<gene>
    <name evidence="3" type="ORF">AWC22_27805</name>
</gene>
<keyword evidence="4" id="KW-1185">Reference proteome</keyword>
<comment type="caution">
    <text evidence="3">The sequence shown here is derived from an EMBL/GenBank/DDBJ whole genome shotgun (WGS) entry which is preliminary data.</text>
</comment>
<keyword evidence="1" id="KW-0812">Transmembrane</keyword>
<feature type="domain" description="DUF2231" evidence="2">
    <location>
        <begin position="6"/>
        <end position="149"/>
    </location>
</feature>
<feature type="transmembrane region" description="Helical" evidence="1">
    <location>
        <begin position="12"/>
        <end position="34"/>
    </location>
</feature>
<feature type="transmembrane region" description="Helical" evidence="1">
    <location>
        <begin position="117"/>
        <end position="137"/>
    </location>
</feature>
<keyword evidence="1" id="KW-0472">Membrane</keyword>
<feature type="transmembrane region" description="Helical" evidence="1">
    <location>
        <begin position="86"/>
        <end position="105"/>
    </location>
</feature>
<feature type="transmembrane region" description="Helical" evidence="1">
    <location>
        <begin position="41"/>
        <end position="66"/>
    </location>
</feature>
<dbReference type="EMBL" id="LQPQ01000182">
    <property type="protein sequence ID" value="ORW67311.1"/>
    <property type="molecule type" value="Genomic_DNA"/>
</dbReference>
<evidence type="ECO:0000259" key="2">
    <source>
        <dbReference type="Pfam" id="PF09990"/>
    </source>
</evidence>
<evidence type="ECO:0000313" key="3">
    <source>
        <dbReference type="EMBL" id="ORW67311.1"/>
    </source>
</evidence>
<dbReference type="RefSeq" id="WP_085252343.1">
    <property type="nucleotide sequence ID" value="NZ_CAJMWJ010000001.1"/>
</dbReference>
<dbReference type="OrthoDB" id="4948879at2"/>
<dbReference type="GeneID" id="93492401"/>
<dbReference type="AlphaFoldDB" id="A0A1X2BUN7"/>
<evidence type="ECO:0000256" key="1">
    <source>
        <dbReference type="SAM" id="Phobius"/>
    </source>
</evidence>
<evidence type="ECO:0000313" key="4">
    <source>
        <dbReference type="Proteomes" id="UP000193087"/>
    </source>
</evidence>
<keyword evidence="1" id="KW-1133">Transmembrane helix</keyword>
<name>A0A1X2BUN7_9MYCO</name>
<reference evidence="3 4" key="1">
    <citation type="submission" date="2016-01" db="EMBL/GenBank/DDBJ databases">
        <title>The new phylogeny of the genus Mycobacterium.</title>
        <authorList>
            <person name="Tarcisio F."/>
            <person name="Conor M."/>
            <person name="Antonella G."/>
            <person name="Elisabetta G."/>
            <person name="Giulia F.S."/>
            <person name="Sara T."/>
            <person name="Anna F."/>
            <person name="Clotilde B."/>
            <person name="Roberto B."/>
            <person name="Veronica D.S."/>
            <person name="Fabio R."/>
            <person name="Monica P."/>
            <person name="Olivier J."/>
            <person name="Enrico T."/>
            <person name="Nicola S."/>
        </authorList>
    </citation>
    <scope>NUCLEOTIDE SEQUENCE [LARGE SCALE GENOMIC DNA]</scope>
    <source>
        <strain evidence="3 4">DSM 45176</strain>
    </source>
</reference>